<dbReference type="InterPro" id="IPR028081">
    <property type="entry name" value="Leu-bd"/>
</dbReference>
<keyword evidence="8" id="KW-1185">Reference proteome</keyword>
<reference evidence="8" key="1">
    <citation type="submission" date="2017-11" db="EMBL/GenBank/DDBJ databases">
        <authorList>
            <person name="Watanabe M."/>
            <person name="Kojima H."/>
        </authorList>
    </citation>
    <scope>NUCLEOTIDE SEQUENCE [LARGE SCALE GENOMIC DNA]</scope>
    <source>
        <strain evidence="8">Tokyo 01</strain>
    </source>
</reference>
<evidence type="ECO:0000256" key="3">
    <source>
        <dbReference type="ARBA" id="ARBA00022729"/>
    </source>
</evidence>
<organism evidence="7 8">
    <name type="scientific">Desulfonema ishimotonii</name>
    <dbReference type="NCBI Taxonomy" id="45657"/>
    <lineage>
        <taxon>Bacteria</taxon>
        <taxon>Pseudomonadati</taxon>
        <taxon>Thermodesulfobacteriota</taxon>
        <taxon>Desulfobacteria</taxon>
        <taxon>Desulfobacterales</taxon>
        <taxon>Desulfococcaceae</taxon>
        <taxon>Desulfonema</taxon>
    </lineage>
</organism>
<comment type="caution">
    <text evidence="7">The sequence shown here is derived from an EMBL/GenBank/DDBJ whole genome shotgun (WGS) entry which is preliminary data.</text>
</comment>
<dbReference type="PRINTS" id="PR00337">
    <property type="entry name" value="LEUILEVALBP"/>
</dbReference>
<feature type="signal peptide" evidence="5">
    <location>
        <begin position="1"/>
        <end position="25"/>
    </location>
</feature>
<protein>
    <submittedName>
        <fullName evidence="7">ABC transporter substrate-binding protein</fullName>
    </submittedName>
</protein>
<dbReference type="PANTHER" id="PTHR30483">
    <property type="entry name" value="LEUCINE-SPECIFIC-BINDING PROTEIN"/>
    <property type="match status" value="1"/>
</dbReference>
<evidence type="ECO:0000256" key="2">
    <source>
        <dbReference type="ARBA" id="ARBA00022448"/>
    </source>
</evidence>
<comment type="similarity">
    <text evidence="1">Belongs to the leucine-binding protein family.</text>
</comment>
<reference evidence="8" key="2">
    <citation type="submission" date="2019-01" db="EMBL/GenBank/DDBJ databases">
        <title>Genome sequence of Desulfonema ishimotonii strain Tokyo 01.</title>
        <authorList>
            <person name="Fukui M."/>
        </authorList>
    </citation>
    <scope>NUCLEOTIDE SEQUENCE [LARGE SCALE GENOMIC DNA]</scope>
    <source>
        <strain evidence="8">Tokyo 01</strain>
    </source>
</reference>
<evidence type="ECO:0000256" key="1">
    <source>
        <dbReference type="ARBA" id="ARBA00010062"/>
    </source>
</evidence>
<evidence type="ECO:0000313" key="8">
    <source>
        <dbReference type="Proteomes" id="UP000288096"/>
    </source>
</evidence>
<keyword evidence="3 5" id="KW-0732">Signal</keyword>
<evidence type="ECO:0000256" key="4">
    <source>
        <dbReference type="ARBA" id="ARBA00022970"/>
    </source>
</evidence>
<dbReference type="SUPFAM" id="SSF53822">
    <property type="entry name" value="Periplasmic binding protein-like I"/>
    <property type="match status" value="1"/>
</dbReference>
<name>A0A401FWA9_9BACT</name>
<dbReference type="InterPro" id="IPR028082">
    <property type="entry name" value="Peripla_BP_I"/>
</dbReference>
<feature type="domain" description="Leucine-binding protein" evidence="6">
    <location>
        <begin position="36"/>
        <end position="361"/>
    </location>
</feature>
<dbReference type="Proteomes" id="UP000288096">
    <property type="component" value="Unassembled WGS sequence"/>
</dbReference>
<dbReference type="InterPro" id="IPR051010">
    <property type="entry name" value="BCAA_transport"/>
</dbReference>
<gene>
    <name evidence="7" type="ORF">DENIS_2208</name>
</gene>
<dbReference type="Gene3D" id="3.40.50.2300">
    <property type="match status" value="2"/>
</dbReference>
<accession>A0A401FWA9</accession>
<evidence type="ECO:0000259" key="6">
    <source>
        <dbReference type="Pfam" id="PF13458"/>
    </source>
</evidence>
<dbReference type="EMBL" id="BEXT01000001">
    <property type="protein sequence ID" value="GBC61248.1"/>
    <property type="molecule type" value="Genomic_DNA"/>
</dbReference>
<dbReference type="PANTHER" id="PTHR30483:SF37">
    <property type="entry name" value="ABC TRANSPORTER SUBSTRATE-BINDING PROTEIN"/>
    <property type="match status" value="1"/>
</dbReference>
<dbReference type="InterPro" id="IPR000709">
    <property type="entry name" value="Leu_Ile_Val-bd"/>
</dbReference>
<feature type="chain" id="PRO_5019288711" evidence="5">
    <location>
        <begin position="26"/>
        <end position="404"/>
    </location>
</feature>
<evidence type="ECO:0000313" key="7">
    <source>
        <dbReference type="EMBL" id="GBC61248.1"/>
    </source>
</evidence>
<dbReference type="OrthoDB" id="9783240at2"/>
<dbReference type="RefSeq" id="WP_124328557.1">
    <property type="nucleotide sequence ID" value="NZ_BEXT01000001.1"/>
</dbReference>
<proteinExistence type="inferred from homology"/>
<keyword evidence="2" id="KW-0813">Transport</keyword>
<evidence type="ECO:0000256" key="5">
    <source>
        <dbReference type="SAM" id="SignalP"/>
    </source>
</evidence>
<sequence>MTDKRLTLLISLLIFSLLAVQPVSGQDGQNARTAQPIMIGVPLPLTGSLSPFGIMMRNSFEMALKKINQAGGVKGRPLELIYGDNGGDPARGRHVIKEMVNDYGVRMLVGGYASTPTYAMAKTAHRLDVPYLICTAAADRITQKGWKNIFRMNAPISEYTKGLEEFWIRNYRPKSMAIIYENSMFGTNGATRMMGFCREYAIDIHSLIGYPADKADPLHFRPMLAPLTHEPPDVVYMVSYLEDAVALVRELRALKINALLCGGAGGFTQEAFVKKAGKAAEGLLTATLWSKESGYPGGGQYYDEYVKTYSGAPDYHGVEAYSALLVVRDALERAASFGPADIREALGSTFMMTPFGPVKFYNYEMFERQNSPRTKVLQIIDGKYKCIWPPDLATARFVPPEPLK</sequence>
<dbReference type="GO" id="GO:0006865">
    <property type="term" value="P:amino acid transport"/>
    <property type="evidence" value="ECO:0007669"/>
    <property type="project" value="UniProtKB-KW"/>
</dbReference>
<keyword evidence="4" id="KW-0029">Amino-acid transport</keyword>
<dbReference type="AlphaFoldDB" id="A0A401FWA9"/>
<dbReference type="Pfam" id="PF13458">
    <property type="entry name" value="Peripla_BP_6"/>
    <property type="match status" value="1"/>
</dbReference>